<gene>
    <name evidence="1" type="ORF">AU15_22060</name>
</gene>
<dbReference type="KEGG" id="msr:AU15_22060"/>
<evidence type="ECO:0000313" key="2">
    <source>
        <dbReference type="Proteomes" id="UP000035081"/>
    </source>
</evidence>
<reference evidence="1 2" key="1">
    <citation type="journal article" date="2014" name="Genome Announc.">
        <title>Draft Genome Sequences of Marinobacter similis A3d10T and Marinobacter salarius R9SW1T.</title>
        <authorList>
            <person name="Ivanova E.P."/>
            <person name="Ng H.J."/>
            <person name="Webb H.K."/>
            <person name="Feng G."/>
            <person name="Oshima K."/>
            <person name="Hattori M."/>
            <person name="Ohkuma M."/>
            <person name="Sergeev A.F."/>
            <person name="Mikhailov V.V."/>
            <person name="Crawford R.J."/>
            <person name="Sawabe T."/>
        </authorList>
    </citation>
    <scope>NUCLEOTIDE SEQUENCE [LARGE SCALE GENOMIC DNA]</scope>
    <source>
        <strain evidence="2">A3d10 and R9SW1</strain>
    </source>
</reference>
<protein>
    <submittedName>
        <fullName evidence="1">Uncharacterized protein</fullName>
    </submittedName>
</protein>
<accession>W5YWJ2</accession>
<name>W5YWJ2_9GAMM</name>
<dbReference type="EMBL" id="CP007152">
    <property type="protein sequence ID" value="AHI33481.1"/>
    <property type="molecule type" value="Genomic_DNA"/>
</dbReference>
<dbReference type="Proteomes" id="UP000035081">
    <property type="component" value="Chromosome"/>
</dbReference>
<dbReference type="AlphaFoldDB" id="W5YWJ2"/>
<sequence>MPLIVLNEEMTISDHGEDKLGHPTVKRFFFMAEFVACVQSQAIYDPQGKGQCQKLENIHWLRGYPPGTDNQGRIMNRNS</sequence>
<dbReference type="HOGENOM" id="CLU_2601894_0_0_6"/>
<evidence type="ECO:0000313" key="1">
    <source>
        <dbReference type="EMBL" id="AHI33481.1"/>
    </source>
</evidence>
<organism evidence="1 2">
    <name type="scientific">Marinobacter salarius</name>
    <dbReference type="NCBI Taxonomy" id="1420917"/>
    <lineage>
        <taxon>Bacteria</taxon>
        <taxon>Pseudomonadati</taxon>
        <taxon>Pseudomonadota</taxon>
        <taxon>Gammaproteobacteria</taxon>
        <taxon>Pseudomonadales</taxon>
        <taxon>Marinobacteraceae</taxon>
        <taxon>Marinobacter</taxon>
    </lineage>
</organism>
<proteinExistence type="predicted"/>